<dbReference type="Proteomes" id="UP000007305">
    <property type="component" value="Chromosome 9"/>
</dbReference>
<dbReference type="GO" id="GO:0004190">
    <property type="term" value="F:aspartic-type endopeptidase activity"/>
    <property type="evidence" value="ECO:0007669"/>
    <property type="project" value="UniProtKB-KW"/>
</dbReference>
<dbReference type="EnsemblPlants" id="Zm00001eb380190_T001">
    <property type="protein sequence ID" value="Zm00001eb380190_P001"/>
    <property type="gene ID" value="Zm00001eb380190"/>
</dbReference>
<keyword evidence="10" id="KW-1185">Reference proteome</keyword>
<dbReference type="Gene3D" id="2.40.70.10">
    <property type="entry name" value="Acid Proteases"/>
    <property type="match status" value="2"/>
</dbReference>
<dbReference type="Pfam" id="PF14543">
    <property type="entry name" value="TAXi_N"/>
    <property type="match status" value="1"/>
</dbReference>
<keyword evidence="4" id="KW-0378">Hydrolase</keyword>
<feature type="compositionally biased region" description="Acidic residues" evidence="6">
    <location>
        <begin position="47"/>
        <end position="57"/>
    </location>
</feature>
<feature type="region of interest" description="Disordered" evidence="6">
    <location>
        <begin position="25"/>
        <end position="63"/>
    </location>
</feature>
<evidence type="ECO:0000256" key="2">
    <source>
        <dbReference type="ARBA" id="ARBA00022670"/>
    </source>
</evidence>
<feature type="active site" evidence="5">
    <location>
        <position position="379"/>
    </location>
</feature>
<feature type="transmembrane region" description="Helical" evidence="7">
    <location>
        <begin position="67"/>
        <end position="91"/>
    </location>
</feature>
<protein>
    <recommendedName>
        <fullName evidence="8">Peptidase A1 domain-containing protein</fullName>
    </recommendedName>
</protein>
<evidence type="ECO:0000256" key="7">
    <source>
        <dbReference type="SAM" id="Phobius"/>
    </source>
</evidence>
<keyword evidence="3" id="KW-0064">Aspartyl protease</keyword>
<dbReference type="PANTHER" id="PTHR13683:SF316">
    <property type="entry name" value="ASPARTYL PROTEASE APCB1"/>
    <property type="match status" value="1"/>
</dbReference>
<feature type="compositionally biased region" description="Low complexity" evidence="6">
    <location>
        <begin position="32"/>
        <end position="42"/>
    </location>
</feature>
<dbReference type="OrthoDB" id="2747330at2759"/>
<evidence type="ECO:0007829" key="11">
    <source>
        <dbReference type="PeptideAtlas" id="A0A804R2B7"/>
    </source>
</evidence>
<evidence type="ECO:0000256" key="3">
    <source>
        <dbReference type="ARBA" id="ARBA00022750"/>
    </source>
</evidence>
<organism evidence="9 10">
    <name type="scientific">Zea mays</name>
    <name type="common">Maize</name>
    <dbReference type="NCBI Taxonomy" id="4577"/>
    <lineage>
        <taxon>Eukaryota</taxon>
        <taxon>Viridiplantae</taxon>
        <taxon>Streptophyta</taxon>
        <taxon>Embryophyta</taxon>
        <taxon>Tracheophyta</taxon>
        <taxon>Spermatophyta</taxon>
        <taxon>Magnoliopsida</taxon>
        <taxon>Liliopsida</taxon>
        <taxon>Poales</taxon>
        <taxon>Poaceae</taxon>
        <taxon>PACMAD clade</taxon>
        <taxon>Panicoideae</taxon>
        <taxon>Andropogonodae</taxon>
        <taxon>Andropogoneae</taxon>
        <taxon>Tripsacinae</taxon>
        <taxon>Zea</taxon>
    </lineage>
</organism>
<feature type="domain" description="Peptidase A1" evidence="8">
    <location>
        <begin position="160"/>
        <end position="541"/>
    </location>
</feature>
<feature type="active site" evidence="5">
    <location>
        <position position="178"/>
    </location>
</feature>
<dbReference type="Pfam" id="PF14541">
    <property type="entry name" value="TAXi_C"/>
    <property type="match status" value="1"/>
</dbReference>
<dbReference type="PANTHER" id="PTHR13683">
    <property type="entry name" value="ASPARTYL PROTEASES"/>
    <property type="match status" value="1"/>
</dbReference>
<comment type="similarity">
    <text evidence="1">Belongs to the peptidase A1 family.</text>
</comment>
<reference evidence="9" key="3">
    <citation type="submission" date="2021-05" db="UniProtKB">
        <authorList>
            <consortium name="EnsemblPlants"/>
        </authorList>
    </citation>
    <scope>IDENTIFICATION</scope>
    <source>
        <strain evidence="9">cv. B73</strain>
    </source>
</reference>
<keyword evidence="7" id="KW-1133">Transmembrane helix</keyword>
<dbReference type="FunFam" id="2.40.70.10:FF:000015">
    <property type="entry name" value="Aspartyl protease family protein"/>
    <property type="match status" value="1"/>
</dbReference>
<evidence type="ECO:0000256" key="6">
    <source>
        <dbReference type="SAM" id="MobiDB-lite"/>
    </source>
</evidence>
<dbReference type="Gramene" id="Zm00001eb380190_T001">
    <property type="protein sequence ID" value="Zm00001eb380190_P001"/>
    <property type="gene ID" value="Zm00001eb380190"/>
</dbReference>
<evidence type="ECO:0000256" key="1">
    <source>
        <dbReference type="ARBA" id="ARBA00007447"/>
    </source>
</evidence>
<reference evidence="10" key="1">
    <citation type="journal article" date="2009" name="Science">
        <title>The B73 maize genome: complexity, diversity, and dynamics.</title>
        <authorList>
            <person name="Schnable P.S."/>
            <person name="Ware D."/>
            <person name="Fulton R.S."/>
            <person name="Stein J.C."/>
            <person name="Wei F."/>
            <person name="Pasternak S."/>
            <person name="Liang C."/>
            <person name="Zhang J."/>
            <person name="Fulton L."/>
            <person name="Graves T.A."/>
            <person name="Minx P."/>
            <person name="Reily A.D."/>
            <person name="Courtney L."/>
            <person name="Kruchowski S.S."/>
            <person name="Tomlinson C."/>
            <person name="Strong C."/>
            <person name="Delehaunty K."/>
            <person name="Fronick C."/>
            <person name="Courtney B."/>
            <person name="Rock S.M."/>
            <person name="Belter E."/>
            <person name="Du F."/>
            <person name="Kim K."/>
            <person name="Abbott R.M."/>
            <person name="Cotton M."/>
            <person name="Levy A."/>
            <person name="Marchetto P."/>
            <person name="Ochoa K."/>
            <person name="Jackson S.M."/>
            <person name="Gillam B."/>
            <person name="Chen W."/>
            <person name="Yan L."/>
            <person name="Higginbotham J."/>
            <person name="Cardenas M."/>
            <person name="Waligorski J."/>
            <person name="Applebaum E."/>
            <person name="Phelps L."/>
            <person name="Falcone J."/>
            <person name="Kanchi K."/>
            <person name="Thane T."/>
            <person name="Scimone A."/>
            <person name="Thane N."/>
            <person name="Henke J."/>
            <person name="Wang T."/>
            <person name="Ruppert J."/>
            <person name="Shah N."/>
            <person name="Rotter K."/>
            <person name="Hodges J."/>
            <person name="Ingenthron E."/>
            <person name="Cordes M."/>
            <person name="Kohlberg S."/>
            <person name="Sgro J."/>
            <person name="Delgado B."/>
            <person name="Mead K."/>
            <person name="Chinwalla A."/>
            <person name="Leonard S."/>
            <person name="Crouse K."/>
            <person name="Collura K."/>
            <person name="Kudrna D."/>
            <person name="Currie J."/>
            <person name="He R."/>
            <person name="Angelova A."/>
            <person name="Rajasekar S."/>
            <person name="Mueller T."/>
            <person name="Lomeli R."/>
            <person name="Scara G."/>
            <person name="Ko A."/>
            <person name="Delaney K."/>
            <person name="Wissotski M."/>
            <person name="Lopez G."/>
            <person name="Campos D."/>
            <person name="Braidotti M."/>
            <person name="Ashley E."/>
            <person name="Golser W."/>
            <person name="Kim H."/>
            <person name="Lee S."/>
            <person name="Lin J."/>
            <person name="Dujmic Z."/>
            <person name="Kim W."/>
            <person name="Talag J."/>
            <person name="Zuccolo A."/>
            <person name="Fan C."/>
            <person name="Sebastian A."/>
            <person name="Kramer M."/>
            <person name="Spiegel L."/>
            <person name="Nascimento L."/>
            <person name="Zutavern T."/>
            <person name="Miller B."/>
            <person name="Ambroise C."/>
            <person name="Muller S."/>
            <person name="Spooner W."/>
            <person name="Narechania A."/>
            <person name="Ren L."/>
            <person name="Wei S."/>
            <person name="Kumari S."/>
            <person name="Faga B."/>
            <person name="Levy M.J."/>
            <person name="McMahan L."/>
            <person name="Van Buren P."/>
            <person name="Vaughn M.W."/>
            <person name="Ying K."/>
            <person name="Yeh C.-T."/>
            <person name="Emrich S.J."/>
            <person name="Jia Y."/>
            <person name="Kalyanaraman A."/>
            <person name="Hsia A.-P."/>
            <person name="Barbazuk W.B."/>
            <person name="Baucom R.S."/>
            <person name="Brutnell T.P."/>
            <person name="Carpita N.C."/>
            <person name="Chaparro C."/>
            <person name="Chia J.-M."/>
            <person name="Deragon J.-M."/>
            <person name="Estill J.C."/>
            <person name="Fu Y."/>
            <person name="Jeddeloh J.A."/>
            <person name="Han Y."/>
            <person name="Lee H."/>
            <person name="Li P."/>
            <person name="Lisch D.R."/>
            <person name="Liu S."/>
            <person name="Liu Z."/>
            <person name="Nagel D.H."/>
            <person name="McCann M.C."/>
            <person name="SanMiguel P."/>
            <person name="Myers A.M."/>
            <person name="Nettleton D."/>
            <person name="Nguyen J."/>
            <person name="Penning B.W."/>
            <person name="Ponnala L."/>
            <person name="Schneider K.L."/>
            <person name="Schwartz D.C."/>
            <person name="Sharma A."/>
            <person name="Soderlund C."/>
            <person name="Springer N.M."/>
            <person name="Sun Q."/>
            <person name="Wang H."/>
            <person name="Waterman M."/>
            <person name="Westerman R."/>
            <person name="Wolfgruber T.K."/>
            <person name="Yang L."/>
            <person name="Yu Y."/>
            <person name="Zhang L."/>
            <person name="Zhou S."/>
            <person name="Zhu Q."/>
            <person name="Bennetzen J.L."/>
            <person name="Dawe R.K."/>
            <person name="Jiang J."/>
            <person name="Jiang N."/>
            <person name="Presting G.G."/>
            <person name="Wessler S.R."/>
            <person name="Aluru S."/>
            <person name="Martienssen R.A."/>
            <person name="Clifton S.W."/>
            <person name="McCombie W.R."/>
            <person name="Wing R.A."/>
            <person name="Wilson R.K."/>
        </authorList>
    </citation>
    <scope>NUCLEOTIDE SEQUENCE [LARGE SCALE GENOMIC DNA]</scope>
    <source>
        <strain evidence="10">cv. B73</strain>
    </source>
</reference>
<dbReference type="InParanoid" id="A0A804R2B7"/>
<dbReference type="InterPro" id="IPR032861">
    <property type="entry name" value="TAXi_N"/>
</dbReference>
<evidence type="ECO:0000256" key="5">
    <source>
        <dbReference type="PIRSR" id="PIRSR601461-1"/>
    </source>
</evidence>
<dbReference type="PROSITE" id="PS00141">
    <property type="entry name" value="ASP_PROTEASE"/>
    <property type="match status" value="1"/>
</dbReference>
<proteinExistence type="evidence at protein level"/>
<evidence type="ECO:0000256" key="4">
    <source>
        <dbReference type="ARBA" id="ARBA00022801"/>
    </source>
</evidence>
<evidence type="ECO:0000259" key="8">
    <source>
        <dbReference type="PROSITE" id="PS51767"/>
    </source>
</evidence>
<dbReference type="PROSITE" id="PS51767">
    <property type="entry name" value="PEPTIDASE_A1"/>
    <property type="match status" value="1"/>
</dbReference>
<name>A0A804R2B7_MAIZE</name>
<sequence length="567" mass="62241">MEDDEGKKQHQRIIPNANGHVMIVVPDDAHAHALPASASAPPRDADGPDEESGDEEERTPAGATSSLWRAAVLALAALALAAAAYACLYAGGDDDAGAAWRLLEARRQEDGGDDEHPGGRTSFLLPLYPKPPRRGGDDWPQNSTLFPHSLAGNLFPEGLYYTAISLGSPPRPYFLDVDTGSHTTWVQCDAPPCASCAKGAHPLYRPARTADALPASDPLCEGAQHENPNQCDYEISYADGSSSMGVYVRDSMQFVGEDGERENADIVFGCGYDQQGVLLNALETTDGVLGLTNKALSLPTQLASRGIISNAFGHCMSTDPSGAGGYLFLGDDYIPRWGMTWVPIRDGPADDVRRAQVKQINHGDQQLNAQGKLTQVVFDTGSTYTYFPDEALTRLISSLKEAASPRFVQDDSDKTLPFCMKSDFPVRSVEDVKHFFKPLSLQFEKRFFFSRTFNIRPEHYLVISDKGNVCLGVLNGTTIGYDSVVIVGGIWWPFFSWQNFDCTILFLRNLFKPVSPISFADVSLRGKLVAYDNDKNEVGWVDFDCTNPRKRSRIPSFLRRALRNQLL</sequence>
<feature type="compositionally biased region" description="Basic and acidic residues" evidence="6">
    <location>
        <begin position="109"/>
        <end position="118"/>
    </location>
</feature>
<reference evidence="9" key="2">
    <citation type="submission" date="2019-07" db="EMBL/GenBank/DDBJ databases">
        <authorList>
            <person name="Seetharam A."/>
            <person name="Woodhouse M."/>
            <person name="Cannon E."/>
        </authorList>
    </citation>
    <scope>NUCLEOTIDE SEQUENCE [LARGE SCALE GENOMIC DNA]</scope>
    <source>
        <strain evidence="9">cv. B73</strain>
    </source>
</reference>
<dbReference type="AlphaFoldDB" id="A0A804R2B7"/>
<dbReference type="GO" id="GO:0006508">
    <property type="term" value="P:proteolysis"/>
    <property type="evidence" value="ECO:0007669"/>
    <property type="project" value="UniProtKB-KW"/>
</dbReference>
<keyword evidence="7" id="KW-0472">Membrane</keyword>
<evidence type="ECO:0000313" key="10">
    <source>
        <dbReference type="Proteomes" id="UP000007305"/>
    </source>
</evidence>
<feature type="region of interest" description="Disordered" evidence="6">
    <location>
        <begin position="109"/>
        <end position="141"/>
    </location>
</feature>
<dbReference type="InterPro" id="IPR001969">
    <property type="entry name" value="Aspartic_peptidase_AS"/>
</dbReference>
<keyword evidence="2" id="KW-0645">Protease</keyword>
<dbReference type="InterPro" id="IPR032799">
    <property type="entry name" value="TAXi_C"/>
</dbReference>
<dbReference type="InterPro" id="IPR001461">
    <property type="entry name" value="Aspartic_peptidase_A1"/>
</dbReference>
<dbReference type="SUPFAM" id="SSF50630">
    <property type="entry name" value="Acid proteases"/>
    <property type="match status" value="1"/>
</dbReference>
<accession>A0A804R2B7</accession>
<evidence type="ECO:0000313" key="9">
    <source>
        <dbReference type="EnsemblPlants" id="Zm00001eb380190_P001"/>
    </source>
</evidence>
<dbReference type="InterPro" id="IPR033121">
    <property type="entry name" value="PEPTIDASE_A1"/>
</dbReference>
<gene>
    <name evidence="9" type="primary">LOC100280120</name>
</gene>
<dbReference type="InterPro" id="IPR021109">
    <property type="entry name" value="Peptidase_aspartic_dom_sf"/>
</dbReference>
<keyword evidence="7" id="KW-0812">Transmembrane</keyword>
<keyword evidence="11" id="KW-1267">Proteomics identification</keyword>